<dbReference type="GeneID" id="66860585"/>
<dbReference type="EMBL" id="MZ502219">
    <property type="protein sequence ID" value="QXV92358.1"/>
    <property type="molecule type" value="Genomic_DNA"/>
</dbReference>
<accession>A0A8F7KU32</accession>
<dbReference type="RefSeq" id="WP_003979063.1">
    <property type="nucleotide sequence ID" value="NZ_CP025552.1"/>
</dbReference>
<evidence type="ECO:0000313" key="1">
    <source>
        <dbReference type="EMBL" id="QXV92089.1"/>
    </source>
</evidence>
<gene>
    <name evidence="1" type="ORF">M4018_082870</name>
    <name evidence="2" type="ORF">R6500_082870</name>
</gene>
<sequence length="54" mass="6054">MPVPTDPRTPQQRIEDQLIAARRKLAGPSLPRSERARLADRIHALTEQAKRLGA</sequence>
<keyword evidence="1" id="KW-0614">Plasmid</keyword>
<evidence type="ECO:0000313" key="2">
    <source>
        <dbReference type="EMBL" id="QXV92358.1"/>
    </source>
</evidence>
<reference evidence="1" key="1">
    <citation type="submission" date="2021-06" db="EMBL/GenBank/DDBJ databases">
        <authorList>
            <person name="Tome M."/>
            <person name="Jakse J."/>
            <person name="Slemc L."/>
            <person name="Garcia A.R."/>
            <person name="Petkovic H."/>
        </authorList>
    </citation>
    <scope>NUCLEOTIDE SEQUENCE</scope>
    <source>
        <plasmid evidence="2">pPZG101</plasmid>
        <plasmid evidence="1">unnamed</plasmid>
    </source>
</reference>
<dbReference type="EMBL" id="MZ502218">
    <property type="protein sequence ID" value="QXV92089.1"/>
    <property type="molecule type" value="Genomic_DNA"/>
</dbReference>
<geneLocation type="plasmid" evidence="2">
    <name>pPZG101</name>
</geneLocation>
<geneLocation type="plasmid" evidence="1">
    <name>unnamed</name>
</geneLocation>
<organism evidence="1">
    <name type="scientific">Streptomyces rimosus</name>
    <dbReference type="NCBI Taxonomy" id="1927"/>
    <lineage>
        <taxon>Bacteria</taxon>
        <taxon>Bacillati</taxon>
        <taxon>Actinomycetota</taxon>
        <taxon>Actinomycetes</taxon>
        <taxon>Kitasatosporales</taxon>
        <taxon>Streptomycetaceae</taxon>
        <taxon>Streptomyces</taxon>
    </lineage>
</organism>
<name>A0A8F7KU32_STRRM</name>
<dbReference type="AlphaFoldDB" id="A0A8F7KU32"/>
<protein>
    <submittedName>
        <fullName evidence="1">Uncharacterized protein</fullName>
    </submittedName>
</protein>
<proteinExistence type="predicted"/>